<dbReference type="InterPro" id="IPR000860">
    <property type="entry name" value="HemC"/>
</dbReference>
<evidence type="ECO:0000256" key="3">
    <source>
        <dbReference type="ARBA" id="ARBA00004735"/>
    </source>
</evidence>
<dbReference type="PRINTS" id="PR00151">
    <property type="entry name" value="PORPHBDMNASE"/>
</dbReference>
<evidence type="ECO:0000256" key="2">
    <source>
        <dbReference type="ARBA" id="ARBA00002869"/>
    </source>
</evidence>
<keyword evidence="9" id="KW-0627">Porphyrin biosynthesis</keyword>
<dbReference type="PROSITE" id="PS00533">
    <property type="entry name" value="PORPHOBILINOGEN_DEAM"/>
    <property type="match status" value="1"/>
</dbReference>
<dbReference type="FunFam" id="3.40.190.10:FF:000005">
    <property type="entry name" value="Porphobilinogen deaminase"/>
    <property type="match status" value="1"/>
</dbReference>
<dbReference type="Proteomes" id="UP000279236">
    <property type="component" value="Unassembled WGS sequence"/>
</dbReference>
<reference evidence="15 16" key="1">
    <citation type="submission" date="2018-11" db="EMBL/GenBank/DDBJ databases">
        <title>Genome sequence of Apiotrichum porosum DSM 27194.</title>
        <authorList>
            <person name="Aliyu H."/>
            <person name="Gorte O."/>
            <person name="Ochsenreither K."/>
        </authorList>
    </citation>
    <scope>NUCLEOTIDE SEQUENCE [LARGE SCALE GENOMIC DNA]</scope>
    <source>
        <strain evidence="15 16">DSM 27194</strain>
    </source>
</reference>
<dbReference type="NCBIfam" id="TIGR00212">
    <property type="entry name" value="hemC"/>
    <property type="match status" value="1"/>
</dbReference>
<evidence type="ECO:0000256" key="9">
    <source>
        <dbReference type="ARBA" id="ARBA00023244"/>
    </source>
</evidence>
<evidence type="ECO:0000313" key="15">
    <source>
        <dbReference type="EMBL" id="RSH77031.1"/>
    </source>
</evidence>
<evidence type="ECO:0000256" key="8">
    <source>
        <dbReference type="ARBA" id="ARBA00023133"/>
    </source>
</evidence>
<evidence type="ECO:0000259" key="14">
    <source>
        <dbReference type="Pfam" id="PF03900"/>
    </source>
</evidence>
<dbReference type="PANTHER" id="PTHR11557">
    <property type="entry name" value="PORPHOBILINOGEN DEAMINASE"/>
    <property type="match status" value="1"/>
</dbReference>
<evidence type="ECO:0000256" key="1">
    <source>
        <dbReference type="ARBA" id="ARBA00001916"/>
    </source>
</evidence>
<dbReference type="GO" id="GO:0005737">
    <property type="term" value="C:cytoplasm"/>
    <property type="evidence" value="ECO:0007669"/>
    <property type="project" value="TreeGrafter"/>
</dbReference>
<dbReference type="SUPFAM" id="SSF53850">
    <property type="entry name" value="Periplasmic binding protein-like II"/>
    <property type="match status" value="1"/>
</dbReference>
<evidence type="ECO:0000256" key="11">
    <source>
        <dbReference type="ARBA" id="ARBA00033064"/>
    </source>
</evidence>
<dbReference type="Pfam" id="PF01379">
    <property type="entry name" value="Porphobil_deam"/>
    <property type="match status" value="1"/>
</dbReference>
<keyword evidence="7" id="KW-0808">Transferase</keyword>
<protein>
    <recommendedName>
        <fullName evidence="6">Porphobilinogen deaminase</fullName>
        <ecNumber evidence="5">2.5.1.61</ecNumber>
    </recommendedName>
    <alternativeName>
        <fullName evidence="11">Hydroxymethylbilane synthase</fullName>
    </alternativeName>
    <alternativeName>
        <fullName evidence="10">Pre-uroporphyrinogen synthase</fullName>
    </alternativeName>
</protein>
<dbReference type="FunFam" id="3.40.190.10:FF:000086">
    <property type="entry name" value="Probable porphobilinogen deaminase"/>
    <property type="match status" value="1"/>
</dbReference>
<evidence type="ECO:0000313" key="16">
    <source>
        <dbReference type="Proteomes" id="UP000279236"/>
    </source>
</evidence>
<comment type="similarity">
    <text evidence="4">Belongs to the HMBS family.</text>
</comment>
<evidence type="ECO:0000256" key="12">
    <source>
        <dbReference type="ARBA" id="ARBA00048169"/>
    </source>
</evidence>
<dbReference type="InterPro" id="IPR022419">
    <property type="entry name" value="Porphobilin_deaminase_cofac_BS"/>
</dbReference>
<comment type="pathway">
    <text evidence="3">Porphyrin-containing compound metabolism; protoporphyrin-IX biosynthesis; coproporphyrinogen-III from 5-aminolevulinate: step 2/4.</text>
</comment>
<keyword evidence="16" id="KW-1185">Reference proteome</keyword>
<evidence type="ECO:0000256" key="5">
    <source>
        <dbReference type="ARBA" id="ARBA00012655"/>
    </source>
</evidence>
<dbReference type="InterPro" id="IPR022418">
    <property type="entry name" value="Porphobilinogen_deaminase_C"/>
</dbReference>
<dbReference type="OrthoDB" id="564646at2759"/>
<dbReference type="STRING" id="105984.A0A427XDN7"/>
<accession>A0A427XDN7</accession>
<dbReference type="Gene3D" id="3.30.160.40">
    <property type="entry name" value="Porphobilinogen deaminase, C-terminal domain"/>
    <property type="match status" value="1"/>
</dbReference>
<dbReference type="GO" id="GO:0004418">
    <property type="term" value="F:hydroxymethylbilane synthase activity"/>
    <property type="evidence" value="ECO:0007669"/>
    <property type="project" value="UniProtKB-EC"/>
</dbReference>
<evidence type="ECO:0000256" key="6">
    <source>
        <dbReference type="ARBA" id="ARBA00016519"/>
    </source>
</evidence>
<dbReference type="UniPathway" id="UPA00251">
    <property type="reaction ID" value="UER00319"/>
</dbReference>
<comment type="caution">
    <text evidence="15">The sequence shown here is derived from an EMBL/GenBank/DDBJ whole genome shotgun (WGS) entry which is preliminary data.</text>
</comment>
<dbReference type="Gene3D" id="3.40.190.10">
    <property type="entry name" value="Periplasmic binding protein-like II"/>
    <property type="match status" value="2"/>
</dbReference>
<dbReference type="Pfam" id="PF03900">
    <property type="entry name" value="Porphobil_deamC"/>
    <property type="match status" value="1"/>
</dbReference>
<dbReference type="GO" id="GO:0006782">
    <property type="term" value="P:protoporphyrinogen IX biosynthetic process"/>
    <property type="evidence" value="ECO:0007669"/>
    <property type="project" value="UniProtKB-UniPathway"/>
</dbReference>
<dbReference type="EC" id="2.5.1.61" evidence="5"/>
<name>A0A427XDN7_9TREE</name>
<organism evidence="15 16">
    <name type="scientific">Apiotrichum porosum</name>
    <dbReference type="NCBI Taxonomy" id="105984"/>
    <lineage>
        <taxon>Eukaryota</taxon>
        <taxon>Fungi</taxon>
        <taxon>Dikarya</taxon>
        <taxon>Basidiomycota</taxon>
        <taxon>Agaricomycotina</taxon>
        <taxon>Tremellomycetes</taxon>
        <taxon>Trichosporonales</taxon>
        <taxon>Trichosporonaceae</taxon>
        <taxon>Apiotrichum</taxon>
    </lineage>
</organism>
<evidence type="ECO:0000256" key="10">
    <source>
        <dbReference type="ARBA" id="ARBA00030685"/>
    </source>
</evidence>
<dbReference type="AlphaFoldDB" id="A0A427XDN7"/>
<dbReference type="EMBL" id="RSCE01000018">
    <property type="protein sequence ID" value="RSH77031.1"/>
    <property type="molecule type" value="Genomic_DNA"/>
</dbReference>
<keyword evidence="8" id="KW-0350">Heme biosynthesis</keyword>
<comment type="function">
    <text evidence="2">Tetrapolymerization of the monopyrrole PBG into the hydroxymethylbilane pre-uroporphyrinogen in several discrete steps.</text>
</comment>
<gene>
    <name evidence="15" type="primary">HEM3</name>
    <name evidence="15" type="ORF">EHS24_003647</name>
</gene>
<evidence type="ECO:0000259" key="13">
    <source>
        <dbReference type="Pfam" id="PF01379"/>
    </source>
</evidence>
<dbReference type="SUPFAM" id="SSF54782">
    <property type="entry name" value="Porphobilinogen deaminase (hydroxymethylbilane synthase), C-terminal domain"/>
    <property type="match status" value="1"/>
</dbReference>
<evidence type="ECO:0000256" key="4">
    <source>
        <dbReference type="ARBA" id="ARBA00005638"/>
    </source>
</evidence>
<dbReference type="RefSeq" id="XP_028472178.1">
    <property type="nucleotide sequence ID" value="XM_028619309.1"/>
</dbReference>
<dbReference type="InterPro" id="IPR022417">
    <property type="entry name" value="Porphobilin_deaminase_N"/>
</dbReference>
<comment type="catalytic activity">
    <reaction evidence="12">
        <text>4 porphobilinogen + H2O = hydroxymethylbilane + 4 NH4(+)</text>
        <dbReference type="Rhea" id="RHEA:13185"/>
        <dbReference type="ChEBI" id="CHEBI:15377"/>
        <dbReference type="ChEBI" id="CHEBI:28938"/>
        <dbReference type="ChEBI" id="CHEBI:57845"/>
        <dbReference type="ChEBI" id="CHEBI:58126"/>
        <dbReference type="EC" id="2.5.1.61"/>
    </reaction>
</comment>
<sequence>MSTPNTLVVGTRKSNLALIQTHMVADALASANEGTAFPVVDMTTAGDRNQTTPLHLLSPYNSTTPAKSLWTDELESALLDGRMDLLVHSCKDVPTTIRQGCEIGALLERHDPRDAFVVKAGLHYKTIDELPAGAVVGTGSVRRVAQLSRAYPHLKFADMRGNLNTRLGKLDAEDSPFAALILAVSGMTRVGMQDRITSPLGAPALMHAVGQGALAVEIRTGDAKARAALAPLGHWPSEWRVGAERGLLRVLEGGCSVPVGVETELTEVDAATAPHYPAGTFAPLTTSSATLHFSGVTSEPIPASGMPALRARRAALDLKACVTSPDGSRHVLYEPGPVVVSSYQEAERWGEDVARQLRTLGAGEILEEIEVQRKQREKELQAEGEAARAAALALQAQA</sequence>
<dbReference type="PANTHER" id="PTHR11557:SF0">
    <property type="entry name" value="PORPHOBILINOGEN DEAMINASE"/>
    <property type="match status" value="1"/>
</dbReference>
<proteinExistence type="inferred from homology"/>
<feature type="domain" description="Porphobilinogen deaminase N-terminal" evidence="13">
    <location>
        <begin position="7"/>
        <end position="225"/>
    </location>
</feature>
<feature type="domain" description="Porphobilinogen deaminase C-terminal" evidence="14">
    <location>
        <begin position="240"/>
        <end position="266"/>
    </location>
</feature>
<dbReference type="GeneID" id="39588190"/>
<comment type="cofactor">
    <cofactor evidence="1">
        <name>dipyrromethane</name>
        <dbReference type="ChEBI" id="CHEBI:60342"/>
    </cofactor>
</comment>
<evidence type="ECO:0000256" key="7">
    <source>
        <dbReference type="ARBA" id="ARBA00022679"/>
    </source>
</evidence>
<dbReference type="InterPro" id="IPR036803">
    <property type="entry name" value="Porphobilinogen_deaminase_C_sf"/>
</dbReference>